<feature type="coiled-coil region" evidence="9">
    <location>
        <begin position="55"/>
        <end position="85"/>
    </location>
</feature>
<keyword evidence="9" id="KW-0175">Coiled coil</keyword>
<dbReference type="OrthoDB" id="1929813at2759"/>
<dbReference type="Pfam" id="PF10018">
    <property type="entry name" value="Med4"/>
    <property type="match status" value="1"/>
</dbReference>
<reference evidence="13 14" key="1">
    <citation type="journal article" date="2018" name="BMC Genomics">
        <title>Genomic evidence for intraspecific hybridization in a clonal and extremely halotolerant yeast.</title>
        <authorList>
            <person name="Gostincar C."/>
            <person name="Stajich J.E."/>
            <person name="Zupancic J."/>
            <person name="Zalar P."/>
            <person name="Gunde-Cimerman N."/>
        </authorList>
    </citation>
    <scope>NUCLEOTIDE SEQUENCE [LARGE SCALE GENOMIC DNA]</scope>
    <source>
        <strain evidence="12 14">EXF-6654</strain>
        <strain evidence="11 13">EXF-6656</strain>
    </source>
</reference>
<evidence type="ECO:0000313" key="11">
    <source>
        <dbReference type="EMBL" id="RMX73140.1"/>
    </source>
</evidence>
<dbReference type="AlphaFoldDB" id="A0A3M6W4L5"/>
<comment type="subunit">
    <text evidence="8">Component of the Mediator complex.</text>
</comment>
<dbReference type="GO" id="GO:0006357">
    <property type="term" value="P:regulation of transcription by RNA polymerase II"/>
    <property type="evidence" value="ECO:0007669"/>
    <property type="project" value="InterPro"/>
</dbReference>
<evidence type="ECO:0000313" key="14">
    <source>
        <dbReference type="Proteomes" id="UP000282582"/>
    </source>
</evidence>
<sequence>MADQSMLESFQASYQRMEQALQRLVDSIAAYNPLPAASDELLAADDELGNHLETLVKHQDNVRRLERLRRQADDNDTRARNTLQQIAHLRKEVSAIPSTSASSDRATTVDEILSYARFISPTTVPPTFRKQDVQLKPIKTETADPHMANGVATPSAGAQEEENTRDVKAEEVGAKALRPEQAAWLDPLAGLPFEPWPSVDKIQAGALGEIQKMVEAGKDPTSVLSPEEQAEADRRRAEEEERERLEELEREKRRASMFDVQRRRTAVDESDVFDPDA</sequence>
<keyword evidence="5 8" id="KW-0804">Transcription</keyword>
<feature type="compositionally biased region" description="Basic and acidic residues" evidence="10">
    <location>
        <begin position="231"/>
        <end position="267"/>
    </location>
</feature>
<comment type="caution">
    <text evidence="11">The sequence shown here is derived from an EMBL/GenBank/DDBJ whole genome shotgun (WGS) entry which is preliminary data.</text>
</comment>
<dbReference type="InterPro" id="IPR019258">
    <property type="entry name" value="Mediator_Med4"/>
</dbReference>
<comment type="function">
    <text evidence="8">Component of the Mediator complex, a coactivator involved in the regulated transcription of nearly all RNA polymerase II-dependent genes. Mediator functions as a bridge to convey information from gene-specific regulatory proteins to the basal RNA polymerase II transcription machinery. Mediator is recruited to promoters by direct interactions with regulatory proteins and serves as a scaffold for the assembly of a functional preinitiation complex with RNA polymerase II and the general transcription factors.</text>
</comment>
<evidence type="ECO:0000256" key="3">
    <source>
        <dbReference type="ARBA" id="ARBA00020629"/>
    </source>
</evidence>
<dbReference type="EMBL" id="QWIJ01001920">
    <property type="protein sequence ID" value="RMX73140.1"/>
    <property type="molecule type" value="Genomic_DNA"/>
</dbReference>
<dbReference type="Proteomes" id="UP000282582">
    <property type="component" value="Unassembled WGS sequence"/>
</dbReference>
<comment type="similarity">
    <text evidence="2 8">Belongs to the Mediator complex subunit 4 family.</text>
</comment>
<feature type="region of interest" description="Disordered" evidence="10">
    <location>
        <begin position="140"/>
        <end position="169"/>
    </location>
</feature>
<keyword evidence="8" id="KW-0010">Activator</keyword>
<comment type="subcellular location">
    <subcellularLocation>
        <location evidence="1 8">Nucleus</location>
    </subcellularLocation>
</comment>
<evidence type="ECO:0000256" key="10">
    <source>
        <dbReference type="SAM" id="MobiDB-lite"/>
    </source>
</evidence>
<dbReference type="Proteomes" id="UP000281245">
    <property type="component" value="Unassembled WGS sequence"/>
</dbReference>
<evidence type="ECO:0000256" key="4">
    <source>
        <dbReference type="ARBA" id="ARBA00023015"/>
    </source>
</evidence>
<name>A0A3M6W4L5_HORWE</name>
<evidence type="ECO:0000256" key="8">
    <source>
        <dbReference type="RuleBase" id="RU364141"/>
    </source>
</evidence>
<evidence type="ECO:0000313" key="13">
    <source>
        <dbReference type="Proteomes" id="UP000281245"/>
    </source>
</evidence>
<evidence type="ECO:0000256" key="9">
    <source>
        <dbReference type="SAM" id="Coils"/>
    </source>
</evidence>
<organism evidence="11 13">
    <name type="scientific">Hortaea werneckii</name>
    <name type="common">Black yeast</name>
    <name type="synonym">Cladosporium werneckii</name>
    <dbReference type="NCBI Taxonomy" id="91943"/>
    <lineage>
        <taxon>Eukaryota</taxon>
        <taxon>Fungi</taxon>
        <taxon>Dikarya</taxon>
        <taxon>Ascomycota</taxon>
        <taxon>Pezizomycotina</taxon>
        <taxon>Dothideomycetes</taxon>
        <taxon>Dothideomycetidae</taxon>
        <taxon>Mycosphaerellales</taxon>
        <taxon>Teratosphaeriaceae</taxon>
        <taxon>Hortaea</taxon>
    </lineage>
</organism>
<keyword evidence="4 8" id="KW-0805">Transcription regulation</keyword>
<keyword evidence="6 8" id="KW-0539">Nucleus</keyword>
<dbReference type="EMBL" id="QWIK01000805">
    <property type="protein sequence ID" value="RMY00800.1"/>
    <property type="molecule type" value="Genomic_DNA"/>
</dbReference>
<gene>
    <name evidence="8" type="primary">MED4</name>
    <name evidence="12" type="ORF">D0868_08814</name>
    <name evidence="11" type="ORF">D0869_13905</name>
</gene>
<accession>A0A3M6W4L5</accession>
<evidence type="ECO:0000256" key="2">
    <source>
        <dbReference type="ARBA" id="ARBA00009626"/>
    </source>
</evidence>
<dbReference type="GO" id="GO:0003712">
    <property type="term" value="F:transcription coregulator activity"/>
    <property type="evidence" value="ECO:0007669"/>
    <property type="project" value="InterPro"/>
</dbReference>
<evidence type="ECO:0000256" key="6">
    <source>
        <dbReference type="ARBA" id="ARBA00023242"/>
    </source>
</evidence>
<protein>
    <recommendedName>
        <fullName evidence="3 8">Mediator of RNA polymerase II transcription subunit 4</fullName>
    </recommendedName>
    <alternativeName>
        <fullName evidence="7 8">Mediator complex subunit 4</fullName>
    </alternativeName>
</protein>
<dbReference type="GO" id="GO:0016592">
    <property type="term" value="C:mediator complex"/>
    <property type="evidence" value="ECO:0007669"/>
    <property type="project" value="InterPro"/>
</dbReference>
<evidence type="ECO:0000256" key="5">
    <source>
        <dbReference type="ARBA" id="ARBA00023163"/>
    </source>
</evidence>
<evidence type="ECO:0000256" key="7">
    <source>
        <dbReference type="ARBA" id="ARBA00031257"/>
    </source>
</evidence>
<evidence type="ECO:0000313" key="12">
    <source>
        <dbReference type="EMBL" id="RMY00800.1"/>
    </source>
</evidence>
<feature type="compositionally biased region" description="Acidic residues" evidence="10">
    <location>
        <begin position="268"/>
        <end position="277"/>
    </location>
</feature>
<feature type="region of interest" description="Disordered" evidence="10">
    <location>
        <begin position="214"/>
        <end position="277"/>
    </location>
</feature>
<proteinExistence type="inferred from homology"/>
<evidence type="ECO:0000256" key="1">
    <source>
        <dbReference type="ARBA" id="ARBA00004123"/>
    </source>
</evidence>